<dbReference type="Proteomes" id="UP001142175">
    <property type="component" value="Unassembled WGS sequence"/>
</dbReference>
<protein>
    <submittedName>
        <fullName evidence="1">Uncharacterized protein</fullName>
    </submittedName>
</protein>
<name>A0A9X2P7V1_9BACT</name>
<gene>
    <name evidence="1" type="ORF">NU887_02120</name>
</gene>
<accession>A0A9X2P7V1</accession>
<proteinExistence type="predicted"/>
<evidence type="ECO:0000313" key="1">
    <source>
        <dbReference type="EMBL" id="MCR9013810.1"/>
    </source>
</evidence>
<keyword evidence="2" id="KW-1185">Reference proteome</keyword>
<dbReference type="EMBL" id="JANSUY010000001">
    <property type="protein sequence ID" value="MCR9013810.1"/>
    <property type="molecule type" value="Genomic_DNA"/>
</dbReference>
<reference evidence="1" key="1">
    <citation type="submission" date="2022-08" db="EMBL/GenBank/DDBJ databases">
        <authorList>
            <person name="Zhang D."/>
        </authorList>
    </citation>
    <scope>NUCLEOTIDE SEQUENCE</scope>
    <source>
        <strain evidence="1">XJ19-11</strain>
    </source>
</reference>
<comment type="caution">
    <text evidence="1">The sequence shown here is derived from an EMBL/GenBank/DDBJ whole genome shotgun (WGS) entry which is preliminary data.</text>
</comment>
<dbReference type="RefSeq" id="WP_258421703.1">
    <property type="nucleotide sequence ID" value="NZ_JANSUY010000001.1"/>
</dbReference>
<organism evidence="1 2">
    <name type="scientific">Aquiflexum gelatinilyticum</name>
    <dbReference type="NCBI Taxonomy" id="2961943"/>
    <lineage>
        <taxon>Bacteria</taxon>
        <taxon>Pseudomonadati</taxon>
        <taxon>Bacteroidota</taxon>
        <taxon>Cytophagia</taxon>
        <taxon>Cytophagales</taxon>
        <taxon>Cyclobacteriaceae</taxon>
        <taxon>Aquiflexum</taxon>
    </lineage>
</organism>
<sequence>MFEKSSLRRIVGGYINKKTMFGLFKKRTYQIDFSENNKERFTALLTEIHEILRDSAYSAQANWIMQILSSIQNEDKEGFKQKVISADLLGGSGSVIDVWIEDENKMERLDYLMNDFLELSVKSGLNHSALKSSMTRKIKNN</sequence>
<dbReference type="AlphaFoldDB" id="A0A9X2P7V1"/>
<evidence type="ECO:0000313" key="2">
    <source>
        <dbReference type="Proteomes" id="UP001142175"/>
    </source>
</evidence>